<gene>
    <name evidence="7" type="ORF">CN497_06060</name>
</gene>
<sequence>MMNLLLFNHKYLFYATRQLYATGKNLQIKFQKYSTINCQLKYRGIEKMLMFFGIIGFLLFIVFLVKGFISIFRKKNFKRDFMIALASFILFAAMATIDGSNDPKEVATDKEKVATKEVKEDSKAEKKEDSKEEEKQADKEKEQQATKEEDSKEVSTNDSKESSTDEPKNAAKKADVKASSHGEQATVTRVVDGDTIHVSLKGKDETIRMLLLDTPETVDPNKPVEPFGKDASNFAKQTLSGKTVGIQVGSEPRDKYGRLLAYVWVGNKTYQEMVLEKGLGRTAYLYNDTSMLDQFHKAQDIAKNQGIGVWSIPGYAHVDHNHGYHYQEEKKEETVQTPVQKPVQKPAPQPAPAPQPQPEPEPAPTTEFFQNCTDMRTVYPNGVPSSHPAYQAKMDRDKDNFACER</sequence>
<keyword evidence="5" id="KW-0812">Transmembrane</keyword>
<proteinExistence type="predicted"/>
<dbReference type="Gene3D" id="2.40.50.90">
    <property type="match status" value="1"/>
</dbReference>
<evidence type="ECO:0000256" key="5">
    <source>
        <dbReference type="SAM" id="Phobius"/>
    </source>
</evidence>
<feature type="region of interest" description="Disordered" evidence="4">
    <location>
        <begin position="327"/>
        <end position="405"/>
    </location>
</feature>
<evidence type="ECO:0000256" key="2">
    <source>
        <dbReference type="ARBA" id="ARBA00022759"/>
    </source>
</evidence>
<dbReference type="GO" id="GO:0016787">
    <property type="term" value="F:hydrolase activity"/>
    <property type="evidence" value="ECO:0007669"/>
    <property type="project" value="UniProtKB-KW"/>
</dbReference>
<dbReference type="PROSITE" id="PS50830">
    <property type="entry name" value="TNASE_3"/>
    <property type="match status" value="1"/>
</dbReference>
<dbReference type="PROSITE" id="PS01284">
    <property type="entry name" value="TNASE_2"/>
    <property type="match status" value="1"/>
</dbReference>
<feature type="transmembrane region" description="Helical" evidence="5">
    <location>
        <begin position="81"/>
        <end position="97"/>
    </location>
</feature>
<dbReference type="Pfam" id="PF05901">
    <property type="entry name" value="Excalibur"/>
    <property type="match status" value="1"/>
</dbReference>
<dbReference type="PROSITE" id="PS01123">
    <property type="entry name" value="TNASE_1"/>
    <property type="match status" value="1"/>
</dbReference>
<dbReference type="Proteomes" id="UP000220341">
    <property type="component" value="Unassembled WGS sequence"/>
</dbReference>
<dbReference type="Pfam" id="PF00565">
    <property type="entry name" value="SNase"/>
    <property type="match status" value="1"/>
</dbReference>
<dbReference type="GO" id="GO:0004519">
    <property type="term" value="F:endonuclease activity"/>
    <property type="evidence" value="ECO:0007669"/>
    <property type="project" value="UniProtKB-KW"/>
</dbReference>
<feature type="compositionally biased region" description="Low complexity" evidence="4">
    <location>
        <begin position="335"/>
        <end position="344"/>
    </location>
</feature>
<dbReference type="InterPro" id="IPR008613">
    <property type="entry name" value="Excalibur_Ca-bd_domain"/>
</dbReference>
<reference evidence="7 8" key="1">
    <citation type="submission" date="2017-09" db="EMBL/GenBank/DDBJ databases">
        <title>Large-scale bioinformatics analysis of Bacillus genomes uncovers conserved roles of natural products in bacterial physiology.</title>
        <authorList>
            <consortium name="Agbiome Team Llc"/>
            <person name="Bleich R.M."/>
            <person name="Kirk G.J."/>
            <person name="Santa Maria K.C."/>
            <person name="Allen S.E."/>
            <person name="Farag S."/>
            <person name="Shank E.A."/>
            <person name="Bowers A."/>
        </authorList>
    </citation>
    <scope>NUCLEOTIDE SEQUENCE [LARGE SCALE GENOMIC DNA]</scope>
    <source>
        <strain evidence="7 8">AFS003013</strain>
    </source>
</reference>
<accession>A0AAE5PAI6</accession>
<evidence type="ECO:0000256" key="3">
    <source>
        <dbReference type="ARBA" id="ARBA00022801"/>
    </source>
</evidence>
<keyword evidence="2" id="KW-0255">Endonuclease</keyword>
<evidence type="ECO:0000259" key="6">
    <source>
        <dbReference type="PROSITE" id="PS50830"/>
    </source>
</evidence>
<feature type="transmembrane region" description="Helical" evidence="5">
    <location>
        <begin position="49"/>
        <end position="69"/>
    </location>
</feature>
<keyword evidence="5" id="KW-0472">Membrane</keyword>
<feature type="compositionally biased region" description="Pro residues" evidence="4">
    <location>
        <begin position="345"/>
        <end position="363"/>
    </location>
</feature>
<dbReference type="InterPro" id="IPR016071">
    <property type="entry name" value="Staphylococal_nuclease_OB-fold"/>
</dbReference>
<dbReference type="InterPro" id="IPR035437">
    <property type="entry name" value="SNase_OB-fold_sf"/>
</dbReference>
<comment type="caution">
    <text evidence="7">The sequence shown here is derived from an EMBL/GenBank/DDBJ whole genome shotgun (WGS) entry which is preliminary data.</text>
</comment>
<evidence type="ECO:0000256" key="4">
    <source>
        <dbReference type="SAM" id="MobiDB-lite"/>
    </source>
</evidence>
<keyword evidence="3" id="KW-0378">Hydrolase</keyword>
<dbReference type="PANTHER" id="PTHR12302">
    <property type="entry name" value="EBNA2 BINDING PROTEIN P100"/>
    <property type="match status" value="1"/>
</dbReference>
<feature type="compositionally biased region" description="Basic and acidic residues" evidence="4">
    <location>
        <begin position="102"/>
        <end position="180"/>
    </location>
</feature>
<dbReference type="SUPFAM" id="SSF50199">
    <property type="entry name" value="Staphylococcal nuclease"/>
    <property type="match status" value="1"/>
</dbReference>
<dbReference type="InterPro" id="IPR002071">
    <property type="entry name" value="Thermonucl_AS"/>
</dbReference>
<dbReference type="PANTHER" id="PTHR12302:SF3">
    <property type="entry name" value="SERINE_THREONINE-PROTEIN KINASE 31"/>
    <property type="match status" value="1"/>
</dbReference>
<keyword evidence="5" id="KW-1133">Transmembrane helix</keyword>
<keyword evidence="1" id="KW-0540">Nuclease</keyword>
<name>A0AAE5PAI6_PRIMG</name>
<dbReference type="SMART" id="SM00318">
    <property type="entry name" value="SNc"/>
    <property type="match status" value="1"/>
</dbReference>
<evidence type="ECO:0000313" key="7">
    <source>
        <dbReference type="EMBL" id="PES41083.1"/>
    </source>
</evidence>
<dbReference type="SMART" id="SM00894">
    <property type="entry name" value="Excalibur"/>
    <property type="match status" value="1"/>
</dbReference>
<dbReference type="EMBL" id="NTYW01000005">
    <property type="protein sequence ID" value="PES41083.1"/>
    <property type="molecule type" value="Genomic_DNA"/>
</dbReference>
<feature type="domain" description="TNase-like" evidence="6">
    <location>
        <begin position="181"/>
        <end position="312"/>
    </location>
</feature>
<evidence type="ECO:0000256" key="1">
    <source>
        <dbReference type="ARBA" id="ARBA00022722"/>
    </source>
</evidence>
<feature type="compositionally biased region" description="Basic and acidic residues" evidence="4">
    <location>
        <begin position="393"/>
        <end position="405"/>
    </location>
</feature>
<feature type="region of interest" description="Disordered" evidence="4">
    <location>
        <begin position="102"/>
        <end position="188"/>
    </location>
</feature>
<protein>
    <recommendedName>
        <fullName evidence="6">TNase-like domain-containing protein</fullName>
    </recommendedName>
</protein>
<dbReference type="AlphaFoldDB" id="A0AAE5PAI6"/>
<organism evidence="7 8">
    <name type="scientific">Priestia megaterium</name>
    <name type="common">Bacillus megaterium</name>
    <dbReference type="NCBI Taxonomy" id="1404"/>
    <lineage>
        <taxon>Bacteria</taxon>
        <taxon>Bacillati</taxon>
        <taxon>Bacillota</taxon>
        <taxon>Bacilli</taxon>
        <taxon>Bacillales</taxon>
        <taxon>Bacillaceae</taxon>
        <taxon>Priestia</taxon>
    </lineage>
</organism>
<dbReference type="GO" id="GO:0003676">
    <property type="term" value="F:nucleic acid binding"/>
    <property type="evidence" value="ECO:0007669"/>
    <property type="project" value="InterPro"/>
</dbReference>
<evidence type="ECO:0000313" key="8">
    <source>
        <dbReference type="Proteomes" id="UP000220341"/>
    </source>
</evidence>